<evidence type="ECO:0000256" key="1">
    <source>
        <dbReference type="ARBA" id="ARBA00004370"/>
    </source>
</evidence>
<evidence type="ECO:0000256" key="3">
    <source>
        <dbReference type="SAM" id="Phobius"/>
    </source>
</evidence>
<organism evidence="5 6">
    <name type="scientific">Cytobacillus horneckiae</name>
    <dbReference type="NCBI Taxonomy" id="549687"/>
    <lineage>
        <taxon>Bacteria</taxon>
        <taxon>Bacillati</taxon>
        <taxon>Bacillota</taxon>
        <taxon>Bacilli</taxon>
        <taxon>Bacillales</taxon>
        <taxon>Bacillaceae</taxon>
        <taxon>Cytobacillus</taxon>
    </lineage>
</organism>
<evidence type="ECO:0000259" key="4">
    <source>
        <dbReference type="Pfam" id="PF01757"/>
    </source>
</evidence>
<comment type="similarity">
    <text evidence="2">Belongs to the acyltransferase 3 family.</text>
</comment>
<protein>
    <submittedName>
        <fullName evidence="5">Acyltransferase</fullName>
    </submittedName>
</protein>
<keyword evidence="5" id="KW-0012">Acyltransferase</keyword>
<feature type="transmembrane region" description="Helical" evidence="3">
    <location>
        <begin position="262"/>
        <end position="277"/>
    </location>
</feature>
<evidence type="ECO:0000256" key="2">
    <source>
        <dbReference type="ARBA" id="ARBA00007400"/>
    </source>
</evidence>
<dbReference type="EMBL" id="PISD01000084">
    <property type="protein sequence ID" value="PKG25942.1"/>
    <property type="molecule type" value="Genomic_DNA"/>
</dbReference>
<dbReference type="PANTHER" id="PTHR37312:SF1">
    <property type="entry name" value="MEMBRANE-BOUND ACYLTRANSFERASE YKRP-RELATED"/>
    <property type="match status" value="1"/>
</dbReference>
<feature type="transmembrane region" description="Helical" evidence="3">
    <location>
        <begin position="131"/>
        <end position="147"/>
    </location>
</feature>
<accession>A0A2N0Z8V9</accession>
<keyword evidence="3" id="KW-0472">Membrane</keyword>
<comment type="subcellular location">
    <subcellularLocation>
        <location evidence="1">Membrane</location>
    </subcellularLocation>
</comment>
<keyword evidence="5" id="KW-0808">Transferase</keyword>
<keyword evidence="3" id="KW-1133">Transmembrane helix</keyword>
<reference evidence="5 6" key="1">
    <citation type="journal article" date="2010" name="Int. J. Syst. Evol. Microbiol.">
        <title>Bacillus horneckiae sp. nov., isolated from a spacecraft-assembly clean room.</title>
        <authorList>
            <person name="Vaishampayan P."/>
            <person name="Probst A."/>
            <person name="Krishnamurthi S."/>
            <person name="Ghosh S."/>
            <person name="Osman S."/>
            <person name="McDowall A."/>
            <person name="Ruckmani A."/>
            <person name="Mayilraj S."/>
            <person name="Venkateswaran K."/>
        </authorList>
    </citation>
    <scope>NUCLEOTIDE SEQUENCE [LARGE SCALE GENOMIC DNA]</scope>
    <source>
        <strain evidence="6">1PO1SC</strain>
    </source>
</reference>
<keyword evidence="3" id="KW-0812">Transmembrane</keyword>
<dbReference type="Pfam" id="PF01757">
    <property type="entry name" value="Acyl_transf_3"/>
    <property type="match status" value="1"/>
</dbReference>
<feature type="transmembrane region" description="Helical" evidence="3">
    <location>
        <begin position="232"/>
        <end position="250"/>
    </location>
</feature>
<proteinExistence type="inferred from homology"/>
<keyword evidence="6" id="KW-1185">Reference proteome</keyword>
<feature type="transmembrane region" description="Helical" evidence="3">
    <location>
        <begin position="289"/>
        <end position="306"/>
    </location>
</feature>
<feature type="transmembrane region" description="Helical" evidence="3">
    <location>
        <begin position="153"/>
        <end position="172"/>
    </location>
</feature>
<dbReference type="InterPro" id="IPR052734">
    <property type="entry name" value="Nod_factor_acetyltransferase"/>
</dbReference>
<dbReference type="GO" id="GO:0016747">
    <property type="term" value="F:acyltransferase activity, transferring groups other than amino-acyl groups"/>
    <property type="evidence" value="ECO:0007669"/>
    <property type="project" value="InterPro"/>
</dbReference>
<evidence type="ECO:0000313" key="6">
    <source>
        <dbReference type="Proteomes" id="UP000233343"/>
    </source>
</evidence>
<evidence type="ECO:0000313" key="5">
    <source>
        <dbReference type="EMBL" id="PKG25942.1"/>
    </source>
</evidence>
<feature type="transmembrane region" description="Helical" evidence="3">
    <location>
        <begin position="184"/>
        <end position="202"/>
    </location>
</feature>
<dbReference type="Proteomes" id="UP000233343">
    <property type="component" value="Unassembled WGS sequence"/>
</dbReference>
<feature type="transmembrane region" description="Helical" evidence="3">
    <location>
        <begin position="12"/>
        <end position="29"/>
    </location>
</feature>
<name>A0A2N0Z8V9_9BACI</name>
<sequence>MKQRDYFFDNAKFILIIFVVFGHLIQSFIEDSETIYTLYKVIYTFHMPAFILVSGFFAKGYYKKGYIKKIAKKLIIPYLIFQAIYSVFYYFLNNQSSFALDPLNPHWSLWFLISLFFWHLLLLVFAKFNPIVAISVAVMIGLAVGYVDWISNFMSLSRTFVFFPFFLLGYLAKKEHFYALLRPSVRLGSLLVFVTVFVLFYTNPGINYEWLLGSKPYAVVDEASMSSMFTRLGFYIISFIMVVAFLTFIPNKQYFFTNLGRNTLYVYLLHGFFVRVFRESDVQDFFNDVESFLLLAGVSLLLALLLSSKLVTAITQPLIELSTTRYKSLKIRLSAALRFYRKKYRLE</sequence>
<feature type="transmembrane region" description="Helical" evidence="3">
    <location>
        <begin position="41"/>
        <end position="62"/>
    </location>
</feature>
<dbReference type="AlphaFoldDB" id="A0A2N0Z8V9"/>
<feature type="transmembrane region" description="Helical" evidence="3">
    <location>
        <begin position="107"/>
        <end position="126"/>
    </location>
</feature>
<dbReference type="PANTHER" id="PTHR37312">
    <property type="entry name" value="MEMBRANE-BOUND ACYLTRANSFERASE YKRP-RELATED"/>
    <property type="match status" value="1"/>
</dbReference>
<gene>
    <name evidence="5" type="ORF">CWS20_26570</name>
</gene>
<dbReference type="InterPro" id="IPR002656">
    <property type="entry name" value="Acyl_transf_3_dom"/>
</dbReference>
<dbReference type="RefSeq" id="WP_066196688.1">
    <property type="nucleotide sequence ID" value="NZ_JARMMB010000049.1"/>
</dbReference>
<comment type="caution">
    <text evidence="5">The sequence shown here is derived from an EMBL/GenBank/DDBJ whole genome shotgun (WGS) entry which is preliminary data.</text>
</comment>
<feature type="transmembrane region" description="Helical" evidence="3">
    <location>
        <begin position="74"/>
        <end position="92"/>
    </location>
</feature>
<feature type="domain" description="Acyltransferase 3" evidence="4">
    <location>
        <begin position="6"/>
        <end position="307"/>
    </location>
</feature>